<dbReference type="Proteomes" id="UP000016943">
    <property type="component" value="Chromosome"/>
</dbReference>
<evidence type="ECO:0000313" key="4">
    <source>
        <dbReference type="Proteomes" id="UP000016943"/>
    </source>
</evidence>
<evidence type="ECO:0000256" key="1">
    <source>
        <dbReference type="SAM" id="MobiDB-lite"/>
    </source>
</evidence>
<gene>
    <name evidence="3" type="ORF">CARG_06285</name>
</gene>
<dbReference type="RefSeq" id="WP_020976539.1">
    <property type="nucleotide sequence ID" value="NC_022198.1"/>
</dbReference>
<evidence type="ECO:0000313" key="3">
    <source>
        <dbReference type="EMBL" id="AGU15381.1"/>
    </source>
</evidence>
<feature type="region of interest" description="Disordered" evidence="1">
    <location>
        <begin position="28"/>
        <end position="88"/>
    </location>
</feature>
<dbReference type="PROSITE" id="PS51257">
    <property type="entry name" value="PROKAR_LIPOPROTEIN"/>
    <property type="match status" value="1"/>
</dbReference>
<keyword evidence="4" id="KW-1185">Reference proteome</keyword>
<dbReference type="STRING" id="1348662.CARG_06285"/>
<dbReference type="PATRIC" id="fig|1348662.3.peg.1231"/>
<evidence type="ECO:0000256" key="2">
    <source>
        <dbReference type="SAM" id="SignalP"/>
    </source>
</evidence>
<proteinExistence type="predicted"/>
<accession>U3GYM3</accession>
<sequence length="225" mass="23695">MNRTFATRTLSLATALCIPFGLVACGGDKEDEASSQTTSTTTTTTSTTSTSTTPTSTEVPKEEEKKPEEKAPAEQPPAEQSPAPAPAGQINQLAPIQAKPVNTGRPGTPEERQQITDMLNNIAQGRTPREVLERTADSTCQSLIDANGGRGAFFPSDPQIAMALDAPLAALPDFRPAHVSAVDNLQVDGDIASATVTTVSEGQEPVTAVMRFHNEGGWKMCGNDM</sequence>
<dbReference type="EMBL" id="CP006365">
    <property type="protein sequence ID" value="AGU15381.1"/>
    <property type="molecule type" value="Genomic_DNA"/>
</dbReference>
<dbReference type="HOGENOM" id="CLU_100910_0_0_11"/>
<name>U3GYM3_9CORY</name>
<evidence type="ECO:0008006" key="5">
    <source>
        <dbReference type="Google" id="ProtNLM"/>
    </source>
</evidence>
<keyword evidence="2" id="KW-0732">Signal</keyword>
<feature type="chain" id="PRO_5038607495" description="DUF4878 domain-containing protein" evidence="2">
    <location>
        <begin position="25"/>
        <end position="225"/>
    </location>
</feature>
<feature type="compositionally biased region" description="Basic and acidic residues" evidence="1">
    <location>
        <begin position="59"/>
        <end position="72"/>
    </location>
</feature>
<reference evidence="3 4" key="1">
    <citation type="journal article" date="2013" name="Genome Announc.">
        <title>Whole-Genome Sequence of the Clinical Strain Corynebacterium argentoratense DSM 44202, Isolated from a Human Throat Specimen.</title>
        <authorList>
            <person name="Bomholt C."/>
            <person name="Glaub A."/>
            <person name="Gravermann K."/>
            <person name="Albersmeier A."/>
            <person name="Brinkrolf K."/>
            <person name="Ruckert C."/>
            <person name="Tauch A."/>
        </authorList>
    </citation>
    <scope>NUCLEOTIDE SEQUENCE [LARGE SCALE GENOMIC DNA]</scope>
    <source>
        <strain evidence="3">DSM 44202</strain>
    </source>
</reference>
<feature type="signal peptide" evidence="2">
    <location>
        <begin position="1"/>
        <end position="24"/>
    </location>
</feature>
<dbReference type="KEGG" id="caz:CARG_06285"/>
<dbReference type="OrthoDB" id="4426207at2"/>
<dbReference type="GeneID" id="78250028"/>
<feature type="compositionally biased region" description="Low complexity" evidence="1">
    <location>
        <begin position="34"/>
        <end position="58"/>
    </location>
</feature>
<organism evidence="3 4">
    <name type="scientific">Corynebacterium argentoratense DSM 44202</name>
    <dbReference type="NCBI Taxonomy" id="1348662"/>
    <lineage>
        <taxon>Bacteria</taxon>
        <taxon>Bacillati</taxon>
        <taxon>Actinomycetota</taxon>
        <taxon>Actinomycetes</taxon>
        <taxon>Mycobacteriales</taxon>
        <taxon>Corynebacteriaceae</taxon>
        <taxon>Corynebacterium</taxon>
    </lineage>
</organism>
<protein>
    <recommendedName>
        <fullName evidence="5">DUF4878 domain-containing protein</fullName>
    </recommendedName>
</protein>
<dbReference type="AlphaFoldDB" id="U3GYM3"/>